<reference evidence="1" key="1">
    <citation type="journal article" date="2023" name="Mol. Phylogenet. Evol.">
        <title>Genome-scale phylogeny and comparative genomics of the fungal order Sordariales.</title>
        <authorList>
            <person name="Hensen N."/>
            <person name="Bonometti L."/>
            <person name="Westerberg I."/>
            <person name="Brannstrom I.O."/>
            <person name="Guillou S."/>
            <person name="Cros-Aarteil S."/>
            <person name="Calhoun S."/>
            <person name="Haridas S."/>
            <person name="Kuo A."/>
            <person name="Mondo S."/>
            <person name="Pangilinan J."/>
            <person name="Riley R."/>
            <person name="LaButti K."/>
            <person name="Andreopoulos B."/>
            <person name="Lipzen A."/>
            <person name="Chen C."/>
            <person name="Yan M."/>
            <person name="Daum C."/>
            <person name="Ng V."/>
            <person name="Clum A."/>
            <person name="Steindorff A."/>
            <person name="Ohm R.A."/>
            <person name="Martin F."/>
            <person name="Silar P."/>
            <person name="Natvig D.O."/>
            <person name="Lalanne C."/>
            <person name="Gautier V."/>
            <person name="Ament-Velasquez S.L."/>
            <person name="Kruys A."/>
            <person name="Hutchinson M.I."/>
            <person name="Powell A.J."/>
            <person name="Barry K."/>
            <person name="Miller A.N."/>
            <person name="Grigoriev I.V."/>
            <person name="Debuchy R."/>
            <person name="Gladieux P."/>
            <person name="Hiltunen Thoren M."/>
            <person name="Johannesson H."/>
        </authorList>
    </citation>
    <scope>NUCLEOTIDE SEQUENCE</scope>
    <source>
        <strain evidence="1">CBS 508.74</strain>
    </source>
</reference>
<dbReference type="Proteomes" id="UP001302812">
    <property type="component" value="Unassembled WGS sequence"/>
</dbReference>
<comment type="caution">
    <text evidence="1">The sequence shown here is derived from an EMBL/GenBank/DDBJ whole genome shotgun (WGS) entry which is preliminary data.</text>
</comment>
<dbReference type="EMBL" id="MU853373">
    <property type="protein sequence ID" value="KAK4107452.1"/>
    <property type="molecule type" value="Genomic_DNA"/>
</dbReference>
<protein>
    <submittedName>
        <fullName evidence="1">Uncharacterized protein</fullName>
    </submittedName>
</protein>
<evidence type="ECO:0000313" key="2">
    <source>
        <dbReference type="Proteomes" id="UP001302812"/>
    </source>
</evidence>
<name>A0AAN6QHQ4_9PEZI</name>
<keyword evidence="2" id="KW-1185">Reference proteome</keyword>
<reference evidence="1" key="2">
    <citation type="submission" date="2023-05" db="EMBL/GenBank/DDBJ databases">
        <authorList>
            <consortium name="Lawrence Berkeley National Laboratory"/>
            <person name="Steindorff A."/>
            <person name="Hensen N."/>
            <person name="Bonometti L."/>
            <person name="Westerberg I."/>
            <person name="Brannstrom I.O."/>
            <person name="Guillou S."/>
            <person name="Cros-Aarteil S."/>
            <person name="Calhoun S."/>
            <person name="Haridas S."/>
            <person name="Kuo A."/>
            <person name="Mondo S."/>
            <person name="Pangilinan J."/>
            <person name="Riley R."/>
            <person name="Labutti K."/>
            <person name="Andreopoulos B."/>
            <person name="Lipzen A."/>
            <person name="Chen C."/>
            <person name="Yanf M."/>
            <person name="Daum C."/>
            <person name="Ng V."/>
            <person name="Clum A."/>
            <person name="Ohm R."/>
            <person name="Martin F."/>
            <person name="Silar P."/>
            <person name="Natvig D."/>
            <person name="Lalanne C."/>
            <person name="Gautier V."/>
            <person name="Ament-Velasquez S.L."/>
            <person name="Kruys A."/>
            <person name="Hutchinson M.I."/>
            <person name="Powell A.J."/>
            <person name="Barry K."/>
            <person name="Miller A.N."/>
            <person name="Grigoriev I.V."/>
            <person name="Debuchy R."/>
            <person name="Gladieux P."/>
            <person name="Thoren M.H."/>
            <person name="Johannesson H."/>
        </authorList>
    </citation>
    <scope>NUCLEOTIDE SEQUENCE</scope>
    <source>
        <strain evidence="1">CBS 508.74</strain>
    </source>
</reference>
<dbReference type="GeneID" id="89940458"/>
<organism evidence="1 2">
    <name type="scientific">Canariomyces notabilis</name>
    <dbReference type="NCBI Taxonomy" id="2074819"/>
    <lineage>
        <taxon>Eukaryota</taxon>
        <taxon>Fungi</taxon>
        <taxon>Dikarya</taxon>
        <taxon>Ascomycota</taxon>
        <taxon>Pezizomycotina</taxon>
        <taxon>Sordariomycetes</taxon>
        <taxon>Sordariomycetidae</taxon>
        <taxon>Sordariales</taxon>
        <taxon>Chaetomiaceae</taxon>
        <taxon>Canariomyces</taxon>
    </lineage>
</organism>
<dbReference type="RefSeq" id="XP_064665022.1">
    <property type="nucleotide sequence ID" value="XM_064816333.1"/>
</dbReference>
<proteinExistence type="predicted"/>
<dbReference type="AlphaFoldDB" id="A0AAN6QHQ4"/>
<gene>
    <name evidence="1" type="ORF">N656DRAFT_785228</name>
</gene>
<sequence>MGWNKDRTANAAAAQATILVDISHNSVKRERSWSSRGWAQGCRLPRRAAG</sequence>
<evidence type="ECO:0000313" key="1">
    <source>
        <dbReference type="EMBL" id="KAK4107452.1"/>
    </source>
</evidence>
<accession>A0AAN6QHQ4</accession>
<feature type="non-terminal residue" evidence="1">
    <location>
        <position position="50"/>
    </location>
</feature>